<dbReference type="STRING" id="505317.OA57_00665"/>
<gene>
    <name evidence="2" type="ORF">OA57_00665</name>
</gene>
<keyword evidence="1" id="KW-0175">Coiled coil</keyword>
<dbReference type="PANTHER" id="PTHR38765">
    <property type="entry name" value="DUF484 DOMAIN-CONTAINING PROTEIN"/>
    <property type="match status" value="1"/>
</dbReference>
<dbReference type="Pfam" id="PF04340">
    <property type="entry name" value="DUF484"/>
    <property type="match status" value="1"/>
</dbReference>
<dbReference type="PANTHER" id="PTHR38765:SF1">
    <property type="entry name" value="DUF484 DOMAIN-CONTAINING PROTEIN"/>
    <property type="match status" value="1"/>
</dbReference>
<dbReference type="InterPro" id="IPR029016">
    <property type="entry name" value="GAF-like_dom_sf"/>
</dbReference>
<comment type="caution">
    <text evidence="2">The sequence shown here is derived from an EMBL/GenBank/DDBJ whole genome shotgun (WGS) entry which is preliminary data.</text>
</comment>
<feature type="coiled-coil region" evidence="1">
    <location>
        <begin position="41"/>
        <end position="68"/>
    </location>
</feature>
<sequence>MSEAVTASAVAEYLQQHPDFFQHHPHLLDELQVTHSEKGILSLVEAKLQRQRDQLRRQQLELDKIHKMAEHNERMFFSLLPLQQQFTQAKQFSDGLNVLQEWTTALGLQKGTVLLFRDSWLESAEIPAAHWLDRTAFEIIRLERFGLQRHYLGILTHREKTLMFLPQDFPLGSVAFCLLGKRKSRHPYTAVLVFAAKDERHFHRNQETSFLHQLAEMVEQHLDHWLIEKL</sequence>
<dbReference type="RefSeq" id="WP_034612130.1">
    <property type="nucleotide sequence ID" value="NZ_JSUM01000002.1"/>
</dbReference>
<evidence type="ECO:0008006" key="4">
    <source>
        <dbReference type="Google" id="ProtNLM"/>
    </source>
</evidence>
<proteinExistence type="predicted"/>
<reference evidence="2 3" key="1">
    <citation type="submission" date="2014-11" db="EMBL/GenBank/DDBJ databases">
        <title>Draft genome sequence of Chelonobacter oris 1662T, associated with respiratory disease in Hermann's Tortoises.</title>
        <authorList>
            <person name="Kudirkiene E."/>
            <person name="Hansen M.J."/>
            <person name="Bojesen A.M."/>
        </authorList>
    </citation>
    <scope>NUCLEOTIDE SEQUENCE [LARGE SCALE GENOMIC DNA]</scope>
    <source>
        <strain evidence="2 3">1662</strain>
    </source>
</reference>
<keyword evidence="3" id="KW-1185">Reference proteome</keyword>
<dbReference type="AlphaFoldDB" id="A0A0A3AUA3"/>
<organism evidence="2 3">
    <name type="scientific">Chelonobacter oris</name>
    <dbReference type="NCBI Taxonomy" id="505317"/>
    <lineage>
        <taxon>Bacteria</taxon>
        <taxon>Pseudomonadati</taxon>
        <taxon>Pseudomonadota</taxon>
        <taxon>Gammaproteobacteria</taxon>
        <taxon>Pasteurellales</taxon>
        <taxon>Pasteurellaceae</taxon>
        <taxon>Chelonobacter</taxon>
    </lineage>
</organism>
<evidence type="ECO:0000256" key="1">
    <source>
        <dbReference type="SAM" id="Coils"/>
    </source>
</evidence>
<name>A0A0A3AUA3_9PAST</name>
<evidence type="ECO:0000313" key="3">
    <source>
        <dbReference type="Proteomes" id="UP000030380"/>
    </source>
</evidence>
<dbReference type="EMBL" id="JSUM01000002">
    <property type="protein sequence ID" value="KGQ71342.1"/>
    <property type="molecule type" value="Genomic_DNA"/>
</dbReference>
<dbReference type="InterPro" id="IPR007435">
    <property type="entry name" value="DUF484"/>
</dbReference>
<dbReference type="Gene3D" id="3.30.450.40">
    <property type="match status" value="1"/>
</dbReference>
<evidence type="ECO:0000313" key="2">
    <source>
        <dbReference type="EMBL" id="KGQ71342.1"/>
    </source>
</evidence>
<dbReference type="OrthoDB" id="7065511at2"/>
<dbReference type="Proteomes" id="UP000030380">
    <property type="component" value="Unassembled WGS sequence"/>
</dbReference>
<accession>A0A0A3AUA3</accession>
<protein>
    <recommendedName>
        <fullName evidence="4">DUF484 family protein</fullName>
    </recommendedName>
</protein>